<keyword evidence="1" id="KW-0732">Signal</keyword>
<dbReference type="Gramene" id="evm.model.09.1653">
    <property type="protein sequence ID" value="cds.evm.model.09.1653"/>
    <property type="gene ID" value="evm.TU.09.1653"/>
</dbReference>
<reference evidence="2" key="1">
    <citation type="submission" date="2018-11" db="EMBL/GenBank/DDBJ databases">
        <authorList>
            <person name="Grassa J C."/>
        </authorList>
    </citation>
    <scope>NUCLEOTIDE SEQUENCE [LARGE SCALE GENOMIC DNA]</scope>
</reference>
<dbReference type="Proteomes" id="UP000596661">
    <property type="component" value="Chromosome 9"/>
</dbReference>
<evidence type="ECO:0000313" key="3">
    <source>
        <dbReference type="Proteomes" id="UP000596661"/>
    </source>
</evidence>
<protein>
    <submittedName>
        <fullName evidence="2">Uncharacterized protein</fullName>
    </submittedName>
</protein>
<proteinExistence type="predicted"/>
<sequence>MEKSGVMMMMICIVVVGLVFVPSPISAISSSDQDHIMMNGQDKKMVTIMDRDTLFEFLDEVTLELEADFEINDEVARSGVLAKSFGCLRFLKEESNRFWENSFAIGDKVGTFIKSDGAANGVIALRGYLKLKVDILIDQQLPAGFFLSIITRGRWEWIQFKYIGNFPPFASTVATWATKGVDARSKGHMHSLPRRFSRTMARNLRLRRDRQN</sequence>
<feature type="signal peptide" evidence="1">
    <location>
        <begin position="1"/>
        <end position="27"/>
    </location>
</feature>
<dbReference type="EMBL" id="UZAU01000774">
    <property type="status" value="NOT_ANNOTATED_CDS"/>
    <property type="molecule type" value="Genomic_DNA"/>
</dbReference>
<dbReference type="EnsemblPlants" id="evm.model.09.1653">
    <property type="protein sequence ID" value="cds.evm.model.09.1653"/>
    <property type="gene ID" value="evm.TU.09.1653"/>
</dbReference>
<name>A0A803QF47_CANSA</name>
<accession>A0A803QF47</accession>
<feature type="chain" id="PRO_5030806050" evidence="1">
    <location>
        <begin position="28"/>
        <end position="212"/>
    </location>
</feature>
<organism evidence="2 3">
    <name type="scientific">Cannabis sativa</name>
    <name type="common">Hemp</name>
    <name type="synonym">Marijuana</name>
    <dbReference type="NCBI Taxonomy" id="3483"/>
    <lineage>
        <taxon>Eukaryota</taxon>
        <taxon>Viridiplantae</taxon>
        <taxon>Streptophyta</taxon>
        <taxon>Embryophyta</taxon>
        <taxon>Tracheophyta</taxon>
        <taxon>Spermatophyta</taxon>
        <taxon>Magnoliopsida</taxon>
        <taxon>eudicotyledons</taxon>
        <taxon>Gunneridae</taxon>
        <taxon>Pentapetalae</taxon>
        <taxon>rosids</taxon>
        <taxon>fabids</taxon>
        <taxon>Rosales</taxon>
        <taxon>Cannabaceae</taxon>
        <taxon>Cannabis</taxon>
    </lineage>
</organism>
<dbReference type="AlphaFoldDB" id="A0A803QF47"/>
<keyword evidence="3" id="KW-1185">Reference proteome</keyword>
<reference evidence="2" key="2">
    <citation type="submission" date="2021-03" db="UniProtKB">
        <authorList>
            <consortium name="EnsemblPlants"/>
        </authorList>
    </citation>
    <scope>IDENTIFICATION</scope>
</reference>
<evidence type="ECO:0000256" key="1">
    <source>
        <dbReference type="SAM" id="SignalP"/>
    </source>
</evidence>
<evidence type="ECO:0000313" key="2">
    <source>
        <dbReference type="EnsemblPlants" id="cds.evm.model.09.1653"/>
    </source>
</evidence>